<dbReference type="AlphaFoldDB" id="B4PWH9"/>
<feature type="region of interest" description="Disordered" evidence="1">
    <location>
        <begin position="90"/>
        <end position="134"/>
    </location>
</feature>
<keyword evidence="3" id="KW-1185">Reference proteome</keyword>
<dbReference type="PRINTS" id="PR01218">
    <property type="entry name" value="PSTLEXTENSIN"/>
</dbReference>
<dbReference type="HOGENOM" id="CLU_411192_0_0_1"/>
<organism evidence="2 3">
    <name type="scientific">Drosophila yakuba</name>
    <name type="common">Fruit fly</name>
    <dbReference type="NCBI Taxonomy" id="7245"/>
    <lineage>
        <taxon>Eukaryota</taxon>
        <taxon>Metazoa</taxon>
        <taxon>Ecdysozoa</taxon>
        <taxon>Arthropoda</taxon>
        <taxon>Hexapoda</taxon>
        <taxon>Insecta</taxon>
        <taxon>Pterygota</taxon>
        <taxon>Neoptera</taxon>
        <taxon>Endopterygota</taxon>
        <taxon>Diptera</taxon>
        <taxon>Brachycera</taxon>
        <taxon>Muscomorpha</taxon>
        <taxon>Ephydroidea</taxon>
        <taxon>Drosophilidae</taxon>
        <taxon>Drosophila</taxon>
        <taxon>Sophophora</taxon>
    </lineage>
</organism>
<reference evidence="2 3" key="1">
    <citation type="journal article" date="2007" name="Nature">
        <title>Evolution of genes and genomes on the Drosophila phylogeny.</title>
        <authorList>
            <consortium name="Drosophila 12 Genomes Consortium"/>
            <person name="Clark A.G."/>
            <person name="Eisen M.B."/>
            <person name="Smith D.R."/>
            <person name="Bergman C.M."/>
            <person name="Oliver B."/>
            <person name="Markow T.A."/>
            <person name="Kaufman T.C."/>
            <person name="Kellis M."/>
            <person name="Gelbart W."/>
            <person name="Iyer V.N."/>
            <person name="Pollard D.A."/>
            <person name="Sackton T.B."/>
            <person name="Larracuente A.M."/>
            <person name="Singh N.D."/>
            <person name="Abad J.P."/>
            <person name="Abt D.N."/>
            <person name="Adryan B."/>
            <person name="Aguade M."/>
            <person name="Akashi H."/>
            <person name="Anderson W.W."/>
            <person name="Aquadro C.F."/>
            <person name="Ardell D.H."/>
            <person name="Arguello R."/>
            <person name="Artieri C.G."/>
            <person name="Barbash D.A."/>
            <person name="Barker D."/>
            <person name="Barsanti P."/>
            <person name="Batterham P."/>
            <person name="Batzoglou S."/>
            <person name="Begun D."/>
            <person name="Bhutkar A."/>
            <person name="Blanco E."/>
            <person name="Bosak S.A."/>
            <person name="Bradley R.K."/>
            <person name="Brand A.D."/>
            <person name="Brent M.R."/>
            <person name="Brooks A.N."/>
            <person name="Brown R.H."/>
            <person name="Butlin R.K."/>
            <person name="Caggese C."/>
            <person name="Calvi B.R."/>
            <person name="Bernardo de Carvalho A."/>
            <person name="Caspi A."/>
            <person name="Castrezana S."/>
            <person name="Celniker S.E."/>
            <person name="Chang J.L."/>
            <person name="Chapple C."/>
            <person name="Chatterji S."/>
            <person name="Chinwalla A."/>
            <person name="Civetta A."/>
            <person name="Clifton S.W."/>
            <person name="Comeron J.M."/>
            <person name="Costello J.C."/>
            <person name="Coyne J.A."/>
            <person name="Daub J."/>
            <person name="David R.G."/>
            <person name="Delcher A.L."/>
            <person name="Delehaunty K."/>
            <person name="Do C.B."/>
            <person name="Ebling H."/>
            <person name="Edwards K."/>
            <person name="Eickbush T."/>
            <person name="Evans J.D."/>
            <person name="Filipski A."/>
            <person name="Findeiss S."/>
            <person name="Freyhult E."/>
            <person name="Fulton L."/>
            <person name="Fulton R."/>
            <person name="Garcia A.C."/>
            <person name="Gardiner A."/>
            <person name="Garfield D.A."/>
            <person name="Garvin B.E."/>
            <person name="Gibson G."/>
            <person name="Gilbert D."/>
            <person name="Gnerre S."/>
            <person name="Godfrey J."/>
            <person name="Good R."/>
            <person name="Gotea V."/>
            <person name="Gravely B."/>
            <person name="Greenberg A.J."/>
            <person name="Griffiths-Jones S."/>
            <person name="Gross S."/>
            <person name="Guigo R."/>
            <person name="Gustafson E.A."/>
            <person name="Haerty W."/>
            <person name="Hahn M.W."/>
            <person name="Halligan D.L."/>
            <person name="Halpern A.L."/>
            <person name="Halter G.M."/>
            <person name="Han M.V."/>
            <person name="Heger A."/>
            <person name="Hillier L."/>
            <person name="Hinrichs A.S."/>
            <person name="Holmes I."/>
            <person name="Hoskins R.A."/>
            <person name="Hubisz M.J."/>
            <person name="Hultmark D."/>
            <person name="Huntley M.A."/>
            <person name="Jaffe D.B."/>
            <person name="Jagadeeshan S."/>
            <person name="Jeck W.R."/>
            <person name="Johnson J."/>
            <person name="Jones C.D."/>
            <person name="Jordan W.C."/>
            <person name="Karpen G.H."/>
            <person name="Kataoka E."/>
            <person name="Keightley P.D."/>
            <person name="Kheradpour P."/>
            <person name="Kirkness E.F."/>
            <person name="Koerich L.B."/>
            <person name="Kristiansen K."/>
            <person name="Kudrna D."/>
            <person name="Kulathinal R.J."/>
            <person name="Kumar S."/>
            <person name="Kwok R."/>
            <person name="Lander E."/>
            <person name="Langley C.H."/>
            <person name="Lapoint R."/>
            <person name="Lazzaro B.P."/>
            <person name="Lee S.J."/>
            <person name="Levesque L."/>
            <person name="Li R."/>
            <person name="Lin C.F."/>
            <person name="Lin M.F."/>
            <person name="Lindblad-Toh K."/>
            <person name="Llopart A."/>
            <person name="Long M."/>
            <person name="Low L."/>
            <person name="Lozovsky E."/>
            <person name="Lu J."/>
            <person name="Luo M."/>
            <person name="Machado C.A."/>
            <person name="Makalowski W."/>
            <person name="Marzo M."/>
            <person name="Matsuda M."/>
            <person name="Matzkin L."/>
            <person name="McAllister B."/>
            <person name="McBride C.S."/>
            <person name="McKernan B."/>
            <person name="McKernan K."/>
            <person name="Mendez-Lago M."/>
            <person name="Minx P."/>
            <person name="Mollenhauer M.U."/>
            <person name="Montooth K."/>
            <person name="Mount S.M."/>
            <person name="Mu X."/>
            <person name="Myers E."/>
            <person name="Negre B."/>
            <person name="Newfeld S."/>
            <person name="Nielsen R."/>
            <person name="Noor M.A."/>
            <person name="O'Grady P."/>
            <person name="Pachter L."/>
            <person name="Papaceit M."/>
            <person name="Parisi M.J."/>
            <person name="Parisi M."/>
            <person name="Parts L."/>
            <person name="Pedersen J.S."/>
            <person name="Pesole G."/>
            <person name="Phillippy A.M."/>
            <person name="Ponting C.P."/>
            <person name="Pop M."/>
            <person name="Porcelli D."/>
            <person name="Powell J.R."/>
            <person name="Prohaska S."/>
            <person name="Pruitt K."/>
            <person name="Puig M."/>
            <person name="Quesneville H."/>
            <person name="Ram K.R."/>
            <person name="Rand D."/>
            <person name="Rasmussen M.D."/>
            <person name="Reed L.K."/>
            <person name="Reenan R."/>
            <person name="Reily A."/>
            <person name="Remington K.A."/>
            <person name="Rieger T.T."/>
            <person name="Ritchie M.G."/>
            <person name="Robin C."/>
            <person name="Rogers Y.H."/>
            <person name="Rohde C."/>
            <person name="Rozas J."/>
            <person name="Rubenfield M.J."/>
            <person name="Ruiz A."/>
            <person name="Russo S."/>
            <person name="Salzberg S.L."/>
            <person name="Sanchez-Gracia A."/>
            <person name="Saranga D.J."/>
            <person name="Sato H."/>
            <person name="Schaeffer S.W."/>
            <person name="Schatz M.C."/>
            <person name="Schlenke T."/>
            <person name="Schwartz R."/>
            <person name="Segarra C."/>
            <person name="Singh R.S."/>
            <person name="Sirot L."/>
            <person name="Sirota M."/>
            <person name="Sisneros N.B."/>
            <person name="Smith C.D."/>
            <person name="Smith T.F."/>
            <person name="Spieth J."/>
            <person name="Stage D.E."/>
            <person name="Stark A."/>
            <person name="Stephan W."/>
            <person name="Strausberg R.L."/>
            <person name="Strempel S."/>
            <person name="Sturgill D."/>
            <person name="Sutton G."/>
            <person name="Sutton G.G."/>
            <person name="Tao W."/>
            <person name="Teichmann S."/>
            <person name="Tobari Y.N."/>
            <person name="Tomimura Y."/>
            <person name="Tsolas J.M."/>
            <person name="Valente V.L."/>
            <person name="Venter E."/>
            <person name="Venter J.C."/>
            <person name="Vicario S."/>
            <person name="Vieira F.G."/>
            <person name="Vilella A.J."/>
            <person name="Villasante A."/>
            <person name="Walenz B."/>
            <person name="Wang J."/>
            <person name="Wasserman M."/>
            <person name="Watts T."/>
            <person name="Wilson D."/>
            <person name="Wilson R.K."/>
            <person name="Wing R.A."/>
            <person name="Wolfner M.F."/>
            <person name="Wong A."/>
            <person name="Wong G.K."/>
            <person name="Wu C.I."/>
            <person name="Wu G."/>
            <person name="Yamamoto D."/>
            <person name="Yang H.P."/>
            <person name="Yang S.P."/>
            <person name="Yorke J.A."/>
            <person name="Yoshida K."/>
            <person name="Zdobnov E."/>
            <person name="Zhang P."/>
            <person name="Zhang Y."/>
            <person name="Zimin A.V."/>
            <person name="Baldwin J."/>
            <person name="Abdouelleil A."/>
            <person name="Abdulkadir J."/>
            <person name="Abebe A."/>
            <person name="Abera B."/>
            <person name="Abreu J."/>
            <person name="Acer S.C."/>
            <person name="Aftuck L."/>
            <person name="Alexander A."/>
            <person name="An P."/>
            <person name="Anderson E."/>
            <person name="Anderson S."/>
            <person name="Arachi H."/>
            <person name="Azer M."/>
            <person name="Bachantsang P."/>
            <person name="Barry A."/>
            <person name="Bayul T."/>
            <person name="Berlin A."/>
            <person name="Bessette D."/>
            <person name="Bloom T."/>
            <person name="Blye J."/>
            <person name="Boguslavskiy L."/>
            <person name="Bonnet C."/>
            <person name="Boukhgalter B."/>
            <person name="Bourzgui I."/>
            <person name="Brown A."/>
            <person name="Cahill P."/>
            <person name="Channer S."/>
            <person name="Cheshatsang Y."/>
            <person name="Chuda L."/>
            <person name="Citroen M."/>
            <person name="Collymore A."/>
            <person name="Cooke P."/>
            <person name="Costello M."/>
            <person name="D'Aco K."/>
            <person name="Daza R."/>
            <person name="De Haan G."/>
            <person name="DeGray S."/>
            <person name="DeMaso C."/>
            <person name="Dhargay N."/>
            <person name="Dooley K."/>
            <person name="Dooley E."/>
            <person name="Doricent M."/>
            <person name="Dorje P."/>
            <person name="Dorjee K."/>
            <person name="Dupes A."/>
            <person name="Elong R."/>
            <person name="Falk J."/>
            <person name="Farina A."/>
            <person name="Faro S."/>
            <person name="Ferguson D."/>
            <person name="Fisher S."/>
            <person name="Foley C.D."/>
            <person name="Franke A."/>
            <person name="Friedrich D."/>
            <person name="Gadbois L."/>
            <person name="Gearin G."/>
            <person name="Gearin C.R."/>
            <person name="Giannoukos G."/>
            <person name="Goode T."/>
            <person name="Graham J."/>
            <person name="Grandbois E."/>
            <person name="Grewal S."/>
            <person name="Gyaltsen K."/>
            <person name="Hafez N."/>
            <person name="Hagos B."/>
            <person name="Hall J."/>
            <person name="Henson C."/>
            <person name="Hollinger A."/>
            <person name="Honan T."/>
            <person name="Huard M.D."/>
            <person name="Hughes L."/>
            <person name="Hurhula B."/>
            <person name="Husby M.E."/>
            <person name="Kamat A."/>
            <person name="Kanga B."/>
            <person name="Kashin S."/>
            <person name="Khazanovich D."/>
            <person name="Kisner P."/>
            <person name="Lance K."/>
            <person name="Lara M."/>
            <person name="Lee W."/>
            <person name="Lennon N."/>
            <person name="Letendre F."/>
            <person name="LeVine R."/>
            <person name="Lipovsky A."/>
            <person name="Liu X."/>
            <person name="Liu J."/>
            <person name="Liu S."/>
            <person name="Lokyitsang T."/>
            <person name="Lokyitsang Y."/>
            <person name="Lubonja R."/>
            <person name="Lui A."/>
            <person name="MacDonald P."/>
            <person name="Magnisalis V."/>
            <person name="Maru K."/>
            <person name="Matthews C."/>
            <person name="McCusker W."/>
            <person name="McDonough S."/>
            <person name="Mehta T."/>
            <person name="Meldrim J."/>
            <person name="Meneus L."/>
            <person name="Mihai O."/>
            <person name="Mihalev A."/>
            <person name="Mihova T."/>
            <person name="Mittelman R."/>
            <person name="Mlenga V."/>
            <person name="Montmayeur A."/>
            <person name="Mulrain L."/>
            <person name="Navidi A."/>
            <person name="Naylor J."/>
            <person name="Negash T."/>
            <person name="Nguyen T."/>
            <person name="Nguyen N."/>
            <person name="Nicol R."/>
            <person name="Norbu C."/>
            <person name="Norbu N."/>
            <person name="Novod N."/>
            <person name="O'Neill B."/>
            <person name="Osman S."/>
            <person name="Markiewicz E."/>
            <person name="Oyono O.L."/>
            <person name="Patti C."/>
            <person name="Phunkhang P."/>
            <person name="Pierre F."/>
            <person name="Priest M."/>
            <person name="Raghuraman S."/>
            <person name="Rege F."/>
            <person name="Reyes R."/>
            <person name="Rise C."/>
            <person name="Rogov P."/>
            <person name="Ross K."/>
            <person name="Ryan E."/>
            <person name="Settipalli S."/>
            <person name="Shea T."/>
            <person name="Sherpa N."/>
            <person name="Shi L."/>
            <person name="Shih D."/>
            <person name="Sparrow T."/>
            <person name="Spaulding J."/>
            <person name="Stalker J."/>
            <person name="Stange-Thomann N."/>
            <person name="Stavropoulos S."/>
            <person name="Stone C."/>
            <person name="Strader C."/>
            <person name="Tesfaye S."/>
            <person name="Thomson T."/>
            <person name="Thoulutsang Y."/>
            <person name="Thoulutsang D."/>
            <person name="Topham K."/>
            <person name="Topping I."/>
            <person name="Tsamla T."/>
            <person name="Vassiliev H."/>
            <person name="Vo A."/>
            <person name="Wangchuk T."/>
            <person name="Wangdi T."/>
            <person name="Weiand M."/>
            <person name="Wilkinson J."/>
            <person name="Wilson A."/>
            <person name="Yadav S."/>
            <person name="Young G."/>
            <person name="Yu Q."/>
            <person name="Zembek L."/>
            <person name="Zhong D."/>
            <person name="Zimmer A."/>
            <person name="Zwirko Z."/>
            <person name="Jaffe D.B."/>
            <person name="Alvarez P."/>
            <person name="Brockman W."/>
            <person name="Butler J."/>
            <person name="Chin C."/>
            <person name="Gnerre S."/>
            <person name="Grabherr M."/>
            <person name="Kleber M."/>
            <person name="Mauceli E."/>
            <person name="MacCallum I."/>
        </authorList>
    </citation>
    <scope>NUCLEOTIDE SEQUENCE [LARGE SCALE GENOMIC DNA]</scope>
    <source>
        <strain evidence="3">Tai18E2 / Tucson 14021-0261.01</strain>
    </source>
</reference>
<feature type="compositionally biased region" description="Polar residues" evidence="1">
    <location>
        <begin position="118"/>
        <end position="134"/>
    </location>
</feature>
<evidence type="ECO:0000256" key="1">
    <source>
        <dbReference type="SAM" id="MobiDB-lite"/>
    </source>
</evidence>
<protein>
    <submittedName>
        <fullName evidence="2">Uncharacterized protein</fullName>
    </submittedName>
</protein>
<name>B4PWH9_DROYA</name>
<dbReference type="OrthoDB" id="7873003at2759"/>
<evidence type="ECO:0000313" key="2">
    <source>
        <dbReference type="EMBL" id="EDX02797.2"/>
    </source>
</evidence>
<feature type="compositionally biased region" description="Basic residues" evidence="1">
    <location>
        <begin position="194"/>
        <end position="215"/>
    </location>
</feature>
<feature type="region of interest" description="Disordered" evidence="1">
    <location>
        <begin position="176"/>
        <end position="226"/>
    </location>
</feature>
<gene>
    <name evidence="2" type="primary">Dyak\GE17768</name>
    <name evidence="2" type="synonym">dyak_GLEANR_19069</name>
    <name evidence="2" type="synonym">GE17768</name>
    <name evidence="2" type="ORF">Dyak_GE17768</name>
</gene>
<dbReference type="EMBL" id="CM000162">
    <property type="protein sequence ID" value="EDX02797.2"/>
    <property type="molecule type" value="Genomic_DNA"/>
</dbReference>
<proteinExistence type="predicted"/>
<evidence type="ECO:0000313" key="3">
    <source>
        <dbReference type="Proteomes" id="UP000002282"/>
    </source>
</evidence>
<reference evidence="2 3" key="2">
    <citation type="journal article" date="2007" name="PLoS Biol.">
        <title>Principles of genome evolution in the Drosophila melanogaster species group.</title>
        <authorList>
            <person name="Ranz J.M."/>
            <person name="Maurin D."/>
            <person name="Chan Y.S."/>
            <person name="von Grotthuss M."/>
            <person name="Hillier L.W."/>
            <person name="Roote J."/>
            <person name="Ashburner M."/>
            <person name="Bergman C.M."/>
        </authorList>
    </citation>
    <scope>NUCLEOTIDE SEQUENCE [LARGE SCALE GENOMIC DNA]</scope>
    <source>
        <strain evidence="3">Tai18E2 / Tucson 14021-0261.01</strain>
    </source>
</reference>
<accession>B4PWH9</accession>
<feature type="region of interest" description="Disordered" evidence="1">
    <location>
        <begin position="561"/>
        <end position="585"/>
    </location>
</feature>
<dbReference type="Proteomes" id="UP000002282">
    <property type="component" value="Chromosome X"/>
</dbReference>
<feature type="region of interest" description="Disordered" evidence="1">
    <location>
        <begin position="1"/>
        <end position="22"/>
    </location>
</feature>
<dbReference type="KEGG" id="dya:Dyak_GE17768"/>
<dbReference type="InterPro" id="IPR003882">
    <property type="entry name" value="Pistil_extensin"/>
</dbReference>
<feature type="region of interest" description="Disordered" evidence="1">
    <location>
        <begin position="481"/>
        <end position="512"/>
    </location>
</feature>
<sequence>MSQEKETTTPVTGMDEVSQKSEQIAIVPNYEICVKEDTVSTTNVKDTTVRFQDGVPPATVDAGFQAIDTSAAAGATSQKINTASTLNEIAQNIPDPPSIDMPQTSKDESAAPSAAKSIDSTKANLDEQPSTSSTVVLVEQPNTIIELVDLYVPPGSQAPSKGSFMNNRISRPFFPIPMAKSPETAVESTPKPATKGRRRGRKPGPPKPRAAKRRRVETPPPLPPPPNFLAHCINPLEHEIYPKVIVQPAHQPWVLPKHTPPDAAPPKQPLLPSSNVAMIPVSGAVTTSTTQSRPVVVSAHLREKLRLFGPDVTISLIHDQVSPHFKAVRQEPDGNQRQLVFTAAQLLSFSAAHYGNWPQMVPIQMMMMKPSPAMLSHYFPGPMGQLLVKQLFPNQQPLYQPPPLPFKPPTVTPPKGVKLIPRPNPTYVHPGRSQVSKFFAAPAPPPVVPAPAPPPVVPAPAPVRPPAVRVPPPAVRVPAPPPAVSAPAVAPPPAAVAPPPAVAPAPAAAPAPAPTFAPPVAPTPSAPPVKRAPVIIVPSILRHASQVKLRQALEAKRAKAMKEAEEAERAKLKEQDKPKDMKDLD</sequence>